<evidence type="ECO:0000256" key="20">
    <source>
        <dbReference type="ARBA" id="ARBA00048679"/>
    </source>
</evidence>
<dbReference type="InterPro" id="IPR036426">
    <property type="entry name" value="Bulb-type_lectin_dom_sf"/>
</dbReference>
<dbReference type="InterPro" id="IPR032675">
    <property type="entry name" value="LRR_dom_sf"/>
</dbReference>
<keyword evidence="8" id="KW-0430">Lectin</keyword>
<evidence type="ECO:0000256" key="7">
    <source>
        <dbReference type="ARBA" id="ARBA00022729"/>
    </source>
</evidence>
<evidence type="ECO:0000256" key="8">
    <source>
        <dbReference type="ARBA" id="ARBA00022734"/>
    </source>
</evidence>
<evidence type="ECO:0000256" key="14">
    <source>
        <dbReference type="ARBA" id="ARBA00022989"/>
    </source>
</evidence>
<dbReference type="SUPFAM" id="SSF52058">
    <property type="entry name" value="L domain-like"/>
    <property type="match status" value="2"/>
</dbReference>
<dbReference type="SMART" id="SM00220">
    <property type="entry name" value="S_TKc"/>
    <property type="match status" value="1"/>
</dbReference>
<evidence type="ECO:0000256" key="23">
    <source>
        <dbReference type="SAM" id="Phobius"/>
    </source>
</evidence>
<dbReference type="InterPro" id="IPR003593">
    <property type="entry name" value="AAA+_ATPase"/>
</dbReference>
<evidence type="ECO:0000256" key="3">
    <source>
        <dbReference type="ARBA" id="ARBA00022527"/>
    </source>
</evidence>
<dbReference type="GO" id="GO:0005524">
    <property type="term" value="F:ATP binding"/>
    <property type="evidence" value="ECO:0007669"/>
    <property type="project" value="UniProtKB-UniRule"/>
</dbReference>
<organism evidence="26 27">
    <name type="scientific">Corchorus capsularis</name>
    <name type="common">Jute</name>
    <dbReference type="NCBI Taxonomy" id="210143"/>
    <lineage>
        <taxon>Eukaryota</taxon>
        <taxon>Viridiplantae</taxon>
        <taxon>Streptophyta</taxon>
        <taxon>Embryophyta</taxon>
        <taxon>Tracheophyta</taxon>
        <taxon>Spermatophyta</taxon>
        <taxon>Magnoliopsida</taxon>
        <taxon>eudicotyledons</taxon>
        <taxon>Gunneridae</taxon>
        <taxon>Pentapetalae</taxon>
        <taxon>rosids</taxon>
        <taxon>malvids</taxon>
        <taxon>Malvales</taxon>
        <taxon>Malvaceae</taxon>
        <taxon>Grewioideae</taxon>
        <taxon>Apeibeae</taxon>
        <taxon>Corchorus</taxon>
    </lineage>
</organism>
<dbReference type="OrthoDB" id="1930390at2759"/>
<sequence>MASGFFEACGSNVLATVFVDYVVKPTVRHVSYAFRFKKMVKDLREKSEQLKVKQASVEDTIKDAENQIQKIDAVVEDWQTKARTLQQDVESLEVKIQVSKRCFNWCPDLFWRYQLSKQAAEKILTISNHMKESDFQVIGHPVDLPGIRLLPSKEFLPFNSVDSAERQIMEALKDDRVNIIGVWGMGGVGKTTLVKEVGRKAKLEWKLFGEVVEVVVSRDQKIEKIQAEIAELLKFKLDNESGAGKAEKLWAGLQKKESVLIILDDLWSELDLKAIGIPTSEHHKGCKILLTTRLERVCSAMRCREVVRMNVLDENEAWRLFKSCAELDDDASPDIVKVAAEVVEECKGLLIALSTLGKALRGARLHKWREASQSLKNRTLLDIECVVEDDKNAYMCLKLSYDFLKLEKTKKCFLLCSLYPEDYSIPMEELVRHAWGLELFEGKKSIQQARDAVYTAMDDLKASSLLIEVGVDKVKMHDMVRDVALWIASQKENCFVIKSELGDKEWPRNENFEQCTAVSFMDCNIKGIPEGLKFPKLEFLSVSGAQDKEKTMMFSGASFEGMKSLKVLNLSKIKGSFSQDALQFLTNLRSLYLESCDLNTYNISSLGNLKKLEILSFNGSKIEVLPDEVGELMSLRLLDLSWCERLKRIPPNVIQRLSQLEELYLGRCGFEFDEWLVEGSTDAEVRNASLLELNELSHLTRLVLEVTDSECFPRDLVFPKLQNYSIGIGMGDMYEAYPFMRCLKFHRNVPLHTFENLFGNVEWLELYSIVNCQNVVPSLDKGGLNSLSSLFAINCEDMDCLINSRNQHVPDNLSNLSVLGIQGLNCFKGLCNGLPPNGLLKKLEHLEIRECDSLKSLFPPSVTRNLVQLKSVEITGCNIMEQIFEEMELEGANDQVLSKLETLEIKGCGSLTSIFPPSVAKNLVQLKSLQINDCSMLEEIFEMEGANDQVLQKLETLEVSLCFSLKSLFPAPVAKNLVQLKVLHLNFCKKLEQIFKVMEVGYGEILSAATPTHVQPDPYLLPNLETLTIRYCGKLECLIDTRKKHLPAIALSNLEMLELRDMDGLKWLFNGEYSEGFLQKLRSLQISSCRSITSLFPLSLERHVLMEDDNFKMLSNNHDHHPAPCLQEMERLEISQCSKLEYVFPSSLVGNNLPQLKRLKLDYLNALKQVIALGDGIRDGNDICLKLPSLQDLWLSGCPKLRPFTVSSSHQMESICIEGGSDQLCNLPVVARWRENPSNMEYAVIGINYAEEMFHLQEYGNILSNLKFFRVRNLPELRVIWKSPKEIVTLQNLVEIKVYGCNRLRYVFSPLLAQNLPKLQYLNIQECEDLEQIVDTSSSSSQDPDHLQSLCFPNLQRIEIQSCNNLKYVFPISIVADLQPLDEIRISKALKLEQVLGGEDKADAKDHDHQEAQTVLHLRRLFLEELPSLISFSSLDYHFLFPSLSQLKVTNCRQMTTSFSIDSQSCAHAKPQKIAEDGFLLAIWFNKIPEKTIVWSANRNEPVQRGSKVELTKNGQLVLIDQTGKQISTAFSAITGVSYAAMLDTGNFMLGSQDSNILWQSFDDPTETLLPTQTMNQRSQLVARYTETNYSSGRFKFMLQPDGNLLLYTTNFPFEDDVDDGAYWSTQDTIGSGFRVIFNQSGNIYLAARNGTLLKTVFPTVSSSEEVYLRAILDYDGVFRQYAYPKSGTAATSNGSRAMSWSTVFFIPTNICMRTVGKYGGGACGYNSYCRLGDDKRPVCQCIPDWISPSYENFTAVTEDWCRLACLSDCFCAVATFRAGVCEKKKIPLANGRIDPQFGVKTLVKVRKQNSTSSNNSANDKKDQSNIIRVISGSLGGSMFLNLLLLLITLMLIFRLKRKQTKVQPQKVMPAVNLQSFTYNELEQATNGFQEELGCGSFGTVFKGQLANEPTEIAVKKLNKMERDGEQEFQAEVTAIGRTNHKNLVQLIGFCNEGQNRLLVYEYMVNGSLAKFLFENSRPHWHQRIQIALGTARGLCYLHEECSYQIIHCDIKPQNILLDDSFSAKISDFGLAKLLKNDQTRTMTAIRGTKGYVAPEWFRNKPVTYKVDVYSFGVLLLELICCRRNFEQNVEEEAQMILVDWAYDCYTEGRLHLLVEKDEDAMNDIQLVKNFVMIAIWCIQKDPSLRPAMKKVIQMMEGDIDVHIPPNPTSFMSSM</sequence>
<protein>
    <recommendedName>
        <fullName evidence="2">non-specific serine/threonine protein kinase</fullName>
        <ecNumber evidence="2">2.7.11.1</ecNumber>
    </recommendedName>
</protein>
<evidence type="ECO:0000259" key="24">
    <source>
        <dbReference type="PROSITE" id="PS50011"/>
    </source>
</evidence>
<dbReference type="CDD" id="cd14066">
    <property type="entry name" value="STKc_IRAK"/>
    <property type="match status" value="1"/>
</dbReference>
<evidence type="ECO:0000256" key="22">
    <source>
        <dbReference type="SAM" id="Coils"/>
    </source>
</evidence>
<feature type="domain" description="Protein kinase" evidence="24">
    <location>
        <begin position="1887"/>
        <end position="2172"/>
    </location>
</feature>
<dbReference type="GO" id="GO:0016020">
    <property type="term" value="C:membrane"/>
    <property type="evidence" value="ECO:0007669"/>
    <property type="project" value="UniProtKB-SubCell"/>
</dbReference>
<dbReference type="Gene3D" id="1.10.10.10">
    <property type="entry name" value="Winged helix-like DNA-binding domain superfamily/Winged helix DNA-binding domain"/>
    <property type="match status" value="1"/>
</dbReference>
<comment type="catalytic activity">
    <reaction evidence="19">
        <text>L-threonyl-[protein] + ATP = O-phospho-L-threonyl-[protein] + ADP + H(+)</text>
        <dbReference type="Rhea" id="RHEA:46608"/>
        <dbReference type="Rhea" id="RHEA-COMP:11060"/>
        <dbReference type="Rhea" id="RHEA-COMP:11605"/>
        <dbReference type="ChEBI" id="CHEBI:15378"/>
        <dbReference type="ChEBI" id="CHEBI:30013"/>
        <dbReference type="ChEBI" id="CHEBI:30616"/>
        <dbReference type="ChEBI" id="CHEBI:61977"/>
        <dbReference type="ChEBI" id="CHEBI:456216"/>
        <dbReference type="EC" id="2.7.11.1"/>
    </reaction>
</comment>
<dbReference type="Pfam" id="PF01453">
    <property type="entry name" value="B_lectin"/>
    <property type="match status" value="1"/>
</dbReference>
<keyword evidence="22" id="KW-0175">Coiled coil</keyword>
<gene>
    <name evidence="26" type="ORF">CCACVL1_19744</name>
</gene>
<comment type="caution">
    <text evidence="26">The sequence shown here is derived from an EMBL/GenBank/DDBJ whole genome shotgun (WGS) entry which is preliminary data.</text>
</comment>
<dbReference type="PROSITE" id="PS50927">
    <property type="entry name" value="BULB_LECTIN"/>
    <property type="match status" value="1"/>
</dbReference>
<dbReference type="SUPFAM" id="SSF56112">
    <property type="entry name" value="Protein kinase-like (PK-like)"/>
    <property type="match status" value="1"/>
</dbReference>
<dbReference type="InterPro" id="IPR042197">
    <property type="entry name" value="Apaf_helical"/>
</dbReference>
<dbReference type="Gene3D" id="2.90.10.10">
    <property type="entry name" value="Bulb-type lectin domain"/>
    <property type="match status" value="2"/>
</dbReference>
<keyword evidence="17" id="KW-0675">Receptor</keyword>
<dbReference type="InterPro" id="IPR017441">
    <property type="entry name" value="Protein_kinase_ATP_BS"/>
</dbReference>
<dbReference type="FunFam" id="2.90.10.30:FF:000001">
    <property type="entry name" value="Serine/threonine-protein kinase"/>
    <property type="match status" value="1"/>
</dbReference>
<evidence type="ECO:0000256" key="18">
    <source>
        <dbReference type="ARBA" id="ARBA00023180"/>
    </source>
</evidence>
<dbReference type="PROSITE" id="PS00108">
    <property type="entry name" value="PROTEIN_KINASE_ST"/>
    <property type="match status" value="1"/>
</dbReference>
<dbReference type="GO" id="GO:0006952">
    <property type="term" value="P:defense response"/>
    <property type="evidence" value="ECO:0007669"/>
    <property type="project" value="UniProtKB-KW"/>
</dbReference>
<evidence type="ECO:0000256" key="11">
    <source>
        <dbReference type="ARBA" id="ARBA00022777"/>
    </source>
</evidence>
<dbReference type="Gramene" id="OMO68956">
    <property type="protein sequence ID" value="OMO68956"/>
    <property type="gene ID" value="CCACVL1_19744"/>
</dbReference>
<keyword evidence="11" id="KW-0418">Kinase</keyword>
<dbReference type="SUPFAM" id="SSF52540">
    <property type="entry name" value="P-loop containing nucleoside triphosphate hydrolases"/>
    <property type="match status" value="1"/>
</dbReference>
<dbReference type="PANTHER" id="PTHR47976:SF47">
    <property type="entry name" value="RECEPTOR-LIKE SERINE_THREONINE-PROTEIN KINASE"/>
    <property type="match status" value="1"/>
</dbReference>
<evidence type="ECO:0000256" key="5">
    <source>
        <dbReference type="ARBA" id="ARBA00022679"/>
    </source>
</evidence>
<comment type="catalytic activity">
    <reaction evidence="20">
        <text>L-seryl-[protein] + ATP = O-phospho-L-seryl-[protein] + ADP + H(+)</text>
        <dbReference type="Rhea" id="RHEA:17989"/>
        <dbReference type="Rhea" id="RHEA-COMP:9863"/>
        <dbReference type="Rhea" id="RHEA-COMP:11604"/>
        <dbReference type="ChEBI" id="CHEBI:15378"/>
        <dbReference type="ChEBI" id="CHEBI:29999"/>
        <dbReference type="ChEBI" id="CHEBI:30616"/>
        <dbReference type="ChEBI" id="CHEBI:83421"/>
        <dbReference type="ChEBI" id="CHEBI:456216"/>
        <dbReference type="EC" id="2.7.11.1"/>
    </reaction>
</comment>
<evidence type="ECO:0000313" key="27">
    <source>
        <dbReference type="Proteomes" id="UP000188268"/>
    </source>
</evidence>
<dbReference type="InterPro" id="IPR027417">
    <property type="entry name" value="P-loop_NTPase"/>
</dbReference>
<dbReference type="InterPro" id="IPR000719">
    <property type="entry name" value="Prot_kinase_dom"/>
</dbReference>
<keyword evidence="10 21" id="KW-0547">Nucleotide-binding</keyword>
<dbReference type="STRING" id="210143.A0A1R3HF15"/>
<dbReference type="EC" id="2.7.11.1" evidence="2"/>
<dbReference type="InterPro" id="IPR001480">
    <property type="entry name" value="Bulb-type_lectin_dom"/>
</dbReference>
<feature type="coiled-coil region" evidence="22">
    <location>
        <begin position="40"/>
        <end position="95"/>
    </location>
</feature>
<dbReference type="OMA" id="TCDRIVT"/>
<dbReference type="PROSITE" id="PS00107">
    <property type="entry name" value="PROTEIN_KINASE_ATP"/>
    <property type="match status" value="1"/>
</dbReference>
<dbReference type="EMBL" id="AWWV01012129">
    <property type="protein sequence ID" value="OMO68956.1"/>
    <property type="molecule type" value="Genomic_DNA"/>
</dbReference>
<evidence type="ECO:0000259" key="25">
    <source>
        <dbReference type="PROSITE" id="PS50927"/>
    </source>
</evidence>
<dbReference type="Gene3D" id="3.40.50.300">
    <property type="entry name" value="P-loop containing nucleotide triphosphate hydrolases"/>
    <property type="match status" value="1"/>
</dbReference>
<keyword evidence="14 23" id="KW-1133">Transmembrane helix</keyword>
<dbReference type="PANTHER" id="PTHR47976">
    <property type="entry name" value="G-TYPE LECTIN S-RECEPTOR-LIKE SERINE/THREONINE-PROTEIN KINASE SD2-5"/>
    <property type="match status" value="1"/>
</dbReference>
<keyword evidence="5" id="KW-0808">Transferase</keyword>
<accession>A0A1R3HF15</accession>
<dbReference type="InterPro" id="IPR011009">
    <property type="entry name" value="Kinase-like_dom_sf"/>
</dbReference>
<evidence type="ECO:0000256" key="9">
    <source>
        <dbReference type="ARBA" id="ARBA00022737"/>
    </source>
</evidence>
<comment type="subcellular location">
    <subcellularLocation>
        <location evidence="1">Membrane</location>
        <topology evidence="1">Single-pass type I membrane protein</topology>
    </subcellularLocation>
</comment>
<keyword evidence="4" id="KW-0245">EGF-like domain</keyword>
<dbReference type="FunFam" id="3.40.50.300:FF:001091">
    <property type="entry name" value="Probable disease resistance protein At1g61300"/>
    <property type="match status" value="1"/>
</dbReference>
<evidence type="ECO:0000256" key="6">
    <source>
        <dbReference type="ARBA" id="ARBA00022692"/>
    </source>
</evidence>
<keyword evidence="7" id="KW-0732">Signal</keyword>
<dbReference type="GO" id="GO:0043531">
    <property type="term" value="F:ADP binding"/>
    <property type="evidence" value="ECO:0007669"/>
    <property type="project" value="InterPro"/>
</dbReference>
<dbReference type="PROSITE" id="PS50011">
    <property type="entry name" value="PROTEIN_KINASE_DOM"/>
    <property type="match status" value="1"/>
</dbReference>
<reference evidence="26 27" key="1">
    <citation type="submission" date="2013-09" db="EMBL/GenBank/DDBJ databases">
        <title>Corchorus capsularis genome sequencing.</title>
        <authorList>
            <person name="Alam M."/>
            <person name="Haque M.S."/>
            <person name="Islam M.S."/>
            <person name="Emdad E.M."/>
            <person name="Islam M.M."/>
            <person name="Ahmed B."/>
            <person name="Halim A."/>
            <person name="Hossen Q.M.M."/>
            <person name="Hossain M.Z."/>
            <person name="Ahmed R."/>
            <person name="Khan M.M."/>
            <person name="Islam R."/>
            <person name="Rashid M.M."/>
            <person name="Khan S.A."/>
            <person name="Rahman M.S."/>
            <person name="Alam M."/>
        </authorList>
    </citation>
    <scope>NUCLEOTIDE SEQUENCE [LARGE SCALE GENOMIC DNA]</scope>
    <source>
        <strain evidence="27">cv. CVL-1</strain>
        <tissue evidence="26">Whole seedling</tissue>
    </source>
</reference>
<keyword evidence="12" id="KW-0611">Plant defense</keyword>
<keyword evidence="6 23" id="KW-0812">Transmembrane</keyword>
<dbReference type="Gene3D" id="3.80.10.10">
    <property type="entry name" value="Ribonuclease Inhibitor"/>
    <property type="match status" value="3"/>
</dbReference>
<proteinExistence type="predicted"/>
<evidence type="ECO:0000256" key="4">
    <source>
        <dbReference type="ARBA" id="ARBA00022536"/>
    </source>
</evidence>
<dbReference type="Pfam" id="PF00931">
    <property type="entry name" value="NB-ARC"/>
    <property type="match status" value="1"/>
</dbReference>
<dbReference type="CDD" id="cd00028">
    <property type="entry name" value="B_lectin"/>
    <property type="match status" value="1"/>
</dbReference>
<dbReference type="Proteomes" id="UP000188268">
    <property type="component" value="Unassembled WGS sequence"/>
</dbReference>
<dbReference type="PRINTS" id="PR00364">
    <property type="entry name" value="DISEASERSIST"/>
</dbReference>
<evidence type="ECO:0000256" key="12">
    <source>
        <dbReference type="ARBA" id="ARBA00022821"/>
    </source>
</evidence>
<dbReference type="GO" id="GO:0030246">
    <property type="term" value="F:carbohydrate binding"/>
    <property type="evidence" value="ECO:0007669"/>
    <property type="project" value="UniProtKB-KW"/>
</dbReference>
<keyword evidence="3" id="KW-0723">Serine/threonine-protein kinase</keyword>
<evidence type="ECO:0000256" key="17">
    <source>
        <dbReference type="ARBA" id="ARBA00023170"/>
    </source>
</evidence>
<evidence type="ECO:0000256" key="13">
    <source>
        <dbReference type="ARBA" id="ARBA00022840"/>
    </source>
</evidence>
<keyword evidence="13 21" id="KW-0067">ATP-binding</keyword>
<dbReference type="SUPFAM" id="SSF52047">
    <property type="entry name" value="RNI-like"/>
    <property type="match status" value="1"/>
</dbReference>
<dbReference type="Gene3D" id="3.30.200.20">
    <property type="entry name" value="Phosphorylase Kinase, domain 1"/>
    <property type="match status" value="1"/>
</dbReference>
<dbReference type="FunFam" id="1.10.510.10:FF:000237">
    <property type="entry name" value="G-type lectin S-receptor-like serine/threonine-protein kinase"/>
    <property type="match status" value="1"/>
</dbReference>
<evidence type="ECO:0000256" key="15">
    <source>
        <dbReference type="ARBA" id="ARBA00023136"/>
    </source>
</evidence>
<dbReference type="GO" id="GO:0004674">
    <property type="term" value="F:protein serine/threonine kinase activity"/>
    <property type="evidence" value="ECO:0007669"/>
    <property type="project" value="UniProtKB-KW"/>
</dbReference>
<evidence type="ECO:0000256" key="2">
    <source>
        <dbReference type="ARBA" id="ARBA00012513"/>
    </source>
</evidence>
<evidence type="ECO:0000256" key="16">
    <source>
        <dbReference type="ARBA" id="ARBA00023157"/>
    </source>
</evidence>
<dbReference type="SUPFAM" id="SSF51110">
    <property type="entry name" value="alpha-D-mannose-specific plant lectins"/>
    <property type="match status" value="2"/>
</dbReference>
<dbReference type="FunFam" id="2.90.10.10:FF:000041">
    <property type="entry name" value="Uncharacterized protein"/>
    <property type="match status" value="1"/>
</dbReference>
<dbReference type="Gene3D" id="1.10.8.430">
    <property type="entry name" value="Helical domain of apoptotic protease-activating factors"/>
    <property type="match status" value="1"/>
</dbReference>
<evidence type="ECO:0000256" key="1">
    <source>
        <dbReference type="ARBA" id="ARBA00004479"/>
    </source>
</evidence>
<evidence type="ECO:0000256" key="21">
    <source>
        <dbReference type="PROSITE-ProRule" id="PRU10141"/>
    </source>
</evidence>
<evidence type="ECO:0000256" key="19">
    <source>
        <dbReference type="ARBA" id="ARBA00047899"/>
    </source>
</evidence>
<dbReference type="InterPro" id="IPR057135">
    <property type="entry name" value="At4g27190-like_LRR"/>
</dbReference>
<dbReference type="Pfam" id="PF23247">
    <property type="entry name" value="LRR_RPS2"/>
    <property type="match status" value="5"/>
</dbReference>
<keyword evidence="18" id="KW-0325">Glycoprotein</keyword>
<dbReference type="InterPro" id="IPR036388">
    <property type="entry name" value="WH-like_DNA-bd_sf"/>
</dbReference>
<dbReference type="SMART" id="SM00108">
    <property type="entry name" value="B_lectin"/>
    <property type="match status" value="1"/>
</dbReference>
<feature type="binding site" evidence="21">
    <location>
        <position position="1917"/>
    </location>
    <ligand>
        <name>ATP</name>
        <dbReference type="ChEBI" id="CHEBI:30616"/>
    </ligand>
</feature>
<evidence type="ECO:0000256" key="10">
    <source>
        <dbReference type="ARBA" id="ARBA00022741"/>
    </source>
</evidence>
<dbReference type="InterPro" id="IPR008271">
    <property type="entry name" value="Ser/Thr_kinase_AS"/>
</dbReference>
<feature type="transmembrane region" description="Helical" evidence="23">
    <location>
        <begin position="1830"/>
        <end position="1854"/>
    </location>
</feature>
<dbReference type="FunFam" id="1.10.10.10:FF:000322">
    <property type="entry name" value="Probable disease resistance protein At1g63360"/>
    <property type="match status" value="1"/>
</dbReference>
<keyword evidence="27" id="KW-1185">Reference proteome</keyword>
<dbReference type="Pfam" id="PF00069">
    <property type="entry name" value="Pkinase"/>
    <property type="match status" value="1"/>
</dbReference>
<feature type="domain" description="Bulb-type lectin" evidence="25">
    <location>
        <begin position="1446"/>
        <end position="1563"/>
    </location>
</feature>
<dbReference type="FunFam" id="3.30.200.20:FF:000059">
    <property type="entry name" value="S-receptor-like serine/threonine-protein kinase"/>
    <property type="match status" value="1"/>
</dbReference>
<dbReference type="InterPro" id="IPR051343">
    <property type="entry name" value="G-type_lectin_kinases/EP1-like"/>
</dbReference>
<keyword evidence="16" id="KW-1015">Disulfide bond</keyword>
<keyword evidence="9" id="KW-0677">Repeat</keyword>
<evidence type="ECO:0000313" key="26">
    <source>
        <dbReference type="EMBL" id="OMO68956.1"/>
    </source>
</evidence>
<name>A0A1R3HF15_COCAP</name>
<dbReference type="InterPro" id="IPR002182">
    <property type="entry name" value="NB-ARC"/>
</dbReference>
<dbReference type="SMART" id="SM00382">
    <property type="entry name" value="AAA"/>
    <property type="match status" value="1"/>
</dbReference>
<dbReference type="Gene3D" id="1.10.510.10">
    <property type="entry name" value="Transferase(Phosphotransferase) domain 1"/>
    <property type="match status" value="1"/>
</dbReference>
<keyword evidence="15 23" id="KW-0472">Membrane</keyword>